<gene>
    <name evidence="7" type="ORF">NAEGRDRAFT_74461</name>
</gene>
<dbReference type="GO" id="GO:0008360">
    <property type="term" value="P:regulation of cell shape"/>
    <property type="evidence" value="ECO:0007669"/>
    <property type="project" value="UniProtKB-KW"/>
</dbReference>
<dbReference type="KEGG" id="ngr:NAEGRDRAFT_74461"/>
<keyword evidence="3" id="KW-0133">Cell shape</keyword>
<dbReference type="UniPathway" id="UPA00219"/>
<dbReference type="RefSeq" id="XP_002670522.1">
    <property type="nucleotide sequence ID" value="XM_002670476.1"/>
</dbReference>
<dbReference type="VEuPathDB" id="AmoebaDB:NAEGRDRAFT_74461"/>
<evidence type="ECO:0000256" key="1">
    <source>
        <dbReference type="ARBA" id="ARBA00004752"/>
    </source>
</evidence>
<dbReference type="Proteomes" id="UP000006671">
    <property type="component" value="Unassembled WGS sequence"/>
</dbReference>
<dbReference type="InterPro" id="IPR005490">
    <property type="entry name" value="LD_TPept_cat_dom"/>
</dbReference>
<dbReference type="InParanoid" id="D2VZE5"/>
<keyword evidence="5" id="KW-0961">Cell wall biogenesis/degradation</keyword>
<reference evidence="7 8" key="1">
    <citation type="journal article" date="2010" name="Cell">
        <title>The genome of Naegleria gruberi illuminates early eukaryotic versatility.</title>
        <authorList>
            <person name="Fritz-Laylin L.K."/>
            <person name="Prochnik S.E."/>
            <person name="Ginger M.L."/>
            <person name="Dacks J.B."/>
            <person name="Carpenter M.L."/>
            <person name="Field M.C."/>
            <person name="Kuo A."/>
            <person name="Paredez A."/>
            <person name="Chapman J."/>
            <person name="Pham J."/>
            <person name="Shu S."/>
            <person name="Neupane R."/>
            <person name="Cipriano M."/>
            <person name="Mancuso J."/>
            <person name="Tu H."/>
            <person name="Salamov A."/>
            <person name="Lindquist E."/>
            <person name="Shapiro H."/>
            <person name="Lucas S."/>
            <person name="Grigoriev I.V."/>
            <person name="Cande W.Z."/>
            <person name="Fulton C."/>
            <person name="Rokhsar D.S."/>
            <person name="Dawson S.C."/>
        </authorList>
    </citation>
    <scope>NUCLEOTIDE SEQUENCE [LARGE SCALE GENOMIC DNA]</scope>
    <source>
        <strain evidence="7 8">NEG-M</strain>
    </source>
</reference>
<dbReference type="InterPro" id="IPR038063">
    <property type="entry name" value="Transpep_catalytic_dom"/>
</dbReference>
<dbReference type="SUPFAM" id="SSF141523">
    <property type="entry name" value="L,D-transpeptidase catalytic domain-like"/>
    <property type="match status" value="1"/>
</dbReference>
<evidence type="ECO:0000313" key="7">
    <source>
        <dbReference type="EMBL" id="EFC37778.1"/>
    </source>
</evidence>
<dbReference type="AlphaFoldDB" id="D2VZE5"/>
<dbReference type="GO" id="GO:0071555">
    <property type="term" value="P:cell wall organization"/>
    <property type="evidence" value="ECO:0007669"/>
    <property type="project" value="UniProtKB-KW"/>
</dbReference>
<comment type="pathway">
    <text evidence="1">Cell wall biogenesis; peptidoglycan biosynthesis.</text>
</comment>
<proteinExistence type="predicted"/>
<name>D2VZE5_NAEGR</name>
<evidence type="ECO:0000256" key="4">
    <source>
        <dbReference type="ARBA" id="ARBA00022984"/>
    </source>
</evidence>
<evidence type="ECO:0000256" key="3">
    <source>
        <dbReference type="ARBA" id="ARBA00022960"/>
    </source>
</evidence>
<feature type="domain" description="L,D-TPase catalytic" evidence="6">
    <location>
        <begin position="110"/>
        <end position="197"/>
    </location>
</feature>
<dbReference type="Gene3D" id="2.40.440.10">
    <property type="entry name" value="L,D-transpeptidase catalytic domain-like"/>
    <property type="match status" value="1"/>
</dbReference>
<dbReference type="OrthoDB" id="14788at2759"/>
<accession>D2VZE5</accession>
<evidence type="ECO:0000259" key="6">
    <source>
        <dbReference type="Pfam" id="PF03734"/>
    </source>
</evidence>
<dbReference type="Pfam" id="PF03734">
    <property type="entry name" value="YkuD"/>
    <property type="match status" value="1"/>
</dbReference>
<keyword evidence="4" id="KW-0573">Peptidoglycan synthesis</keyword>
<protein>
    <submittedName>
        <fullName evidence="7">Predicted protein</fullName>
    </submittedName>
</protein>
<dbReference type="CDD" id="cd16913">
    <property type="entry name" value="YkuD_like"/>
    <property type="match status" value="1"/>
</dbReference>
<evidence type="ECO:0000313" key="8">
    <source>
        <dbReference type="Proteomes" id="UP000006671"/>
    </source>
</evidence>
<dbReference type="GeneID" id="8853633"/>
<keyword evidence="2" id="KW-0808">Transferase</keyword>
<sequence>MNCLINFMNENNLNVNINNNKSPYISLTPNVAKELVDKYMDNDGYVDSYVYPNGTMYKQIPSQYKYYVYVPVYRNRSIENICYLFDKFGNKRHSFKCRTHGQPNLNQLTSDGDTPTGLYTFDLNTPEDNPVEYGPYDVNRAVYGLKGNSLLIYPKYRSGILMHTGEWNIKPNDPMPNSHGCIHAMPHDIQLIANILKNELGVVANENTFGKYPYPYQQQGLLSVVLIK</sequence>
<dbReference type="EMBL" id="GG738914">
    <property type="protein sequence ID" value="EFC37778.1"/>
    <property type="molecule type" value="Genomic_DNA"/>
</dbReference>
<evidence type="ECO:0000256" key="2">
    <source>
        <dbReference type="ARBA" id="ARBA00022679"/>
    </source>
</evidence>
<dbReference type="eggNOG" id="ENOG502RY02">
    <property type="taxonomic scope" value="Eukaryota"/>
</dbReference>
<organism evidence="8">
    <name type="scientific">Naegleria gruberi</name>
    <name type="common">Amoeba</name>
    <dbReference type="NCBI Taxonomy" id="5762"/>
    <lineage>
        <taxon>Eukaryota</taxon>
        <taxon>Discoba</taxon>
        <taxon>Heterolobosea</taxon>
        <taxon>Tetramitia</taxon>
        <taxon>Eutetramitia</taxon>
        <taxon>Vahlkampfiidae</taxon>
        <taxon>Naegleria</taxon>
    </lineage>
</organism>
<evidence type="ECO:0000256" key="5">
    <source>
        <dbReference type="ARBA" id="ARBA00023316"/>
    </source>
</evidence>
<dbReference type="GO" id="GO:0016740">
    <property type="term" value="F:transferase activity"/>
    <property type="evidence" value="ECO:0007669"/>
    <property type="project" value="UniProtKB-KW"/>
</dbReference>
<keyword evidence="8" id="KW-1185">Reference proteome</keyword>